<keyword evidence="2" id="KW-1185">Reference proteome</keyword>
<dbReference type="EMBL" id="AYKW01000056">
    <property type="protein sequence ID" value="PIL24621.1"/>
    <property type="molecule type" value="Genomic_DNA"/>
</dbReference>
<dbReference type="PANTHER" id="PTHR28037">
    <property type="entry name" value="ALCOHOL O-ACETYLTRANSFERASE 1-RELATED"/>
    <property type="match status" value="1"/>
</dbReference>
<accession>A0A2G8RSY9</accession>
<protein>
    <submittedName>
        <fullName evidence="1">Uncharacterized protein</fullName>
    </submittedName>
</protein>
<dbReference type="Pfam" id="PF07247">
    <property type="entry name" value="AATase"/>
    <property type="match status" value="1"/>
</dbReference>
<dbReference type="AlphaFoldDB" id="A0A2G8RSY9"/>
<organism evidence="1 2">
    <name type="scientific">Ganoderma sinense ZZ0214-1</name>
    <dbReference type="NCBI Taxonomy" id="1077348"/>
    <lineage>
        <taxon>Eukaryota</taxon>
        <taxon>Fungi</taxon>
        <taxon>Dikarya</taxon>
        <taxon>Basidiomycota</taxon>
        <taxon>Agaricomycotina</taxon>
        <taxon>Agaricomycetes</taxon>
        <taxon>Polyporales</taxon>
        <taxon>Polyporaceae</taxon>
        <taxon>Ganoderma</taxon>
    </lineage>
</organism>
<proteinExistence type="predicted"/>
<dbReference type="OrthoDB" id="2150604at2759"/>
<evidence type="ECO:0000313" key="2">
    <source>
        <dbReference type="Proteomes" id="UP000230002"/>
    </source>
</evidence>
<name>A0A2G8RSY9_9APHY</name>
<evidence type="ECO:0000313" key="1">
    <source>
        <dbReference type="EMBL" id="PIL24621.1"/>
    </source>
</evidence>
<dbReference type="STRING" id="1077348.A0A2G8RSY9"/>
<gene>
    <name evidence="1" type="ORF">GSI_12505</name>
</gene>
<reference evidence="1 2" key="1">
    <citation type="journal article" date="2015" name="Sci. Rep.">
        <title>Chromosome-level genome map provides insights into diverse defense mechanisms in the medicinal fungus Ganoderma sinense.</title>
        <authorList>
            <person name="Zhu Y."/>
            <person name="Xu J."/>
            <person name="Sun C."/>
            <person name="Zhou S."/>
            <person name="Xu H."/>
            <person name="Nelson D.R."/>
            <person name="Qian J."/>
            <person name="Song J."/>
            <person name="Luo H."/>
            <person name="Xiang L."/>
            <person name="Li Y."/>
            <person name="Xu Z."/>
            <person name="Ji A."/>
            <person name="Wang L."/>
            <person name="Lu S."/>
            <person name="Hayward A."/>
            <person name="Sun W."/>
            <person name="Li X."/>
            <person name="Schwartz D.C."/>
            <person name="Wang Y."/>
            <person name="Chen S."/>
        </authorList>
    </citation>
    <scope>NUCLEOTIDE SEQUENCE [LARGE SCALE GENOMIC DNA]</scope>
    <source>
        <strain evidence="1 2">ZZ0214-1</strain>
    </source>
</reference>
<sequence length="209" mass="22866">MEFPQDKPRWKLLILRDGTVMFVWDHAIGEGQSALAFHRALLSALNRIRLDAPSEHSGLITDLPRDLALLPSLEEVAGRQMSVPFLMLVPVLEEEYLPFLFSHTAARTGSPVSPTITPAAHVRILQFSPSETSALLRVSCAHNATLTGTLHTLALVVLSRLISTNGEGEDAKDSMGEVDRFAPSGRFSFPSQICIITARNRASSRAPSR</sequence>
<dbReference type="InterPro" id="IPR052058">
    <property type="entry name" value="Alcohol_O-acetyltransferase"/>
</dbReference>
<comment type="caution">
    <text evidence="1">The sequence shown here is derived from an EMBL/GenBank/DDBJ whole genome shotgun (WGS) entry which is preliminary data.</text>
</comment>
<dbReference type="InterPro" id="IPR010828">
    <property type="entry name" value="Atf2/Sli1-like"/>
</dbReference>
<dbReference type="PANTHER" id="PTHR28037:SF1">
    <property type="entry name" value="ALCOHOL O-ACETYLTRANSFERASE 1-RELATED"/>
    <property type="match status" value="1"/>
</dbReference>
<dbReference type="Proteomes" id="UP000230002">
    <property type="component" value="Unassembled WGS sequence"/>
</dbReference>